<accession>A0AAV4MLR1</accession>
<evidence type="ECO:0000313" key="2">
    <source>
        <dbReference type="Proteomes" id="UP001054945"/>
    </source>
</evidence>
<evidence type="ECO:0000313" key="1">
    <source>
        <dbReference type="EMBL" id="GIX72951.1"/>
    </source>
</evidence>
<dbReference type="AlphaFoldDB" id="A0AAV4MLR1"/>
<protein>
    <submittedName>
        <fullName evidence="1">Uncharacterized protein</fullName>
    </submittedName>
</protein>
<keyword evidence="2" id="KW-1185">Reference proteome</keyword>
<reference evidence="1 2" key="1">
    <citation type="submission" date="2021-06" db="EMBL/GenBank/DDBJ databases">
        <title>Caerostris extrusa draft genome.</title>
        <authorList>
            <person name="Kono N."/>
            <person name="Arakawa K."/>
        </authorList>
    </citation>
    <scope>NUCLEOTIDE SEQUENCE [LARGE SCALE GENOMIC DNA]</scope>
</reference>
<sequence length="139" mass="15475">MRQLQIEYHTSSNTILTGSTASNEFDAFSNTILFEYLLTVRTPSNIDIDAPGGIIAKDPPSVIMTLLGEKARLCSYPTQKVLEALVILHKKVNDTSVFYPNPVNPIKKISDLSLLNTYLQVFRKAVKDLTAGQQCNSHY</sequence>
<dbReference type="Proteomes" id="UP001054945">
    <property type="component" value="Unassembled WGS sequence"/>
</dbReference>
<name>A0AAV4MLR1_CAEEX</name>
<organism evidence="1 2">
    <name type="scientific">Caerostris extrusa</name>
    <name type="common">Bark spider</name>
    <name type="synonym">Caerostris bankana</name>
    <dbReference type="NCBI Taxonomy" id="172846"/>
    <lineage>
        <taxon>Eukaryota</taxon>
        <taxon>Metazoa</taxon>
        <taxon>Ecdysozoa</taxon>
        <taxon>Arthropoda</taxon>
        <taxon>Chelicerata</taxon>
        <taxon>Arachnida</taxon>
        <taxon>Araneae</taxon>
        <taxon>Araneomorphae</taxon>
        <taxon>Entelegynae</taxon>
        <taxon>Araneoidea</taxon>
        <taxon>Araneidae</taxon>
        <taxon>Caerostris</taxon>
    </lineage>
</organism>
<comment type="caution">
    <text evidence="1">The sequence shown here is derived from an EMBL/GenBank/DDBJ whole genome shotgun (WGS) entry which is preliminary data.</text>
</comment>
<proteinExistence type="predicted"/>
<dbReference type="EMBL" id="BPLR01002363">
    <property type="protein sequence ID" value="GIX72951.1"/>
    <property type="molecule type" value="Genomic_DNA"/>
</dbReference>
<gene>
    <name evidence="1" type="ORF">CEXT_194161</name>
</gene>